<evidence type="ECO:0000256" key="1">
    <source>
        <dbReference type="SAM" id="Phobius"/>
    </source>
</evidence>
<evidence type="ECO:0000313" key="2">
    <source>
        <dbReference type="EMBL" id="AZQ50016.1"/>
    </source>
</evidence>
<gene>
    <name evidence="2" type="ORF">D5R55_02785</name>
</gene>
<reference evidence="2 3" key="1">
    <citation type="submission" date="2018-12" db="EMBL/GenBank/DDBJ databases">
        <title>Cadmium resistance mechanism in endophytic bacteria Burkholderia cenocepacia YG-3.</title>
        <authorList>
            <person name="Zhang X."/>
            <person name="Wang X."/>
            <person name="Zhu Y."/>
        </authorList>
    </citation>
    <scope>NUCLEOTIDE SEQUENCE [LARGE SCALE GENOMIC DNA]</scope>
    <source>
        <strain evidence="2 3">YG-3</strain>
    </source>
</reference>
<dbReference type="Pfam" id="PF00805">
    <property type="entry name" value="Pentapeptide"/>
    <property type="match status" value="1"/>
</dbReference>
<sequence length="310" mass="34965">MKLMRNWFLDGDNGLKRFYVTVLLFSLLALISLGLTWATLPVQFWPFDSSYGIYNKDFWSSCLVNFHTSVVDFVLLTIIAGKITDKIDKAREESRIKSENVRRINDELRIFEESRILGKASLLANNGVSHKAFFALLQLGKMNTEGFDSKELDASELNFSGLSTSKGASYVNFNFSQSDFSGCSLEKWDFIGCLMRFVIFSGNNAKISKTQFTNCNLEGGVLDNVNLLRSEFTSCSLKKSSFKGAALTHVIFRRCDFDRIDFSGAHLKNCSFHEKYPTIKSLQAAINIFPVTLDGKVCQNWPEYKQAGGK</sequence>
<dbReference type="PANTHER" id="PTHR42999:SF1">
    <property type="entry name" value="PENTAPEPTIDE REPEAT-CONTAINING PROTEIN"/>
    <property type="match status" value="1"/>
</dbReference>
<feature type="transmembrane region" description="Helical" evidence="1">
    <location>
        <begin position="58"/>
        <end position="81"/>
    </location>
</feature>
<dbReference type="SUPFAM" id="SSF141571">
    <property type="entry name" value="Pentapeptide repeat-like"/>
    <property type="match status" value="1"/>
</dbReference>
<dbReference type="PANTHER" id="PTHR42999">
    <property type="entry name" value="ANTIBIOTIC RESISTANCE PROTEIN MCBG"/>
    <property type="match status" value="1"/>
</dbReference>
<proteinExistence type="predicted"/>
<evidence type="ECO:0000313" key="3">
    <source>
        <dbReference type="Proteomes" id="UP000277191"/>
    </source>
</evidence>
<keyword evidence="1" id="KW-1133">Transmembrane helix</keyword>
<dbReference type="InterPro" id="IPR001646">
    <property type="entry name" value="5peptide_repeat"/>
</dbReference>
<feature type="transmembrane region" description="Helical" evidence="1">
    <location>
        <begin position="20"/>
        <end position="38"/>
    </location>
</feature>
<dbReference type="RefSeq" id="WP_126359607.1">
    <property type="nucleotide sequence ID" value="NZ_CP034545.1"/>
</dbReference>
<accession>A0A3Q9F553</accession>
<keyword evidence="1" id="KW-0472">Membrane</keyword>
<dbReference type="EMBL" id="CP034545">
    <property type="protein sequence ID" value="AZQ50016.1"/>
    <property type="molecule type" value="Genomic_DNA"/>
</dbReference>
<dbReference type="Pfam" id="PF13599">
    <property type="entry name" value="Pentapeptide_4"/>
    <property type="match status" value="1"/>
</dbReference>
<dbReference type="Gene3D" id="2.160.20.80">
    <property type="entry name" value="E3 ubiquitin-protein ligase SopA"/>
    <property type="match status" value="1"/>
</dbReference>
<keyword evidence="1" id="KW-0812">Transmembrane</keyword>
<dbReference type="Proteomes" id="UP000277191">
    <property type="component" value="Chromosome 1"/>
</dbReference>
<organism evidence="2 3">
    <name type="scientific">Burkholderia cenocepacia</name>
    <dbReference type="NCBI Taxonomy" id="95486"/>
    <lineage>
        <taxon>Bacteria</taxon>
        <taxon>Pseudomonadati</taxon>
        <taxon>Pseudomonadota</taxon>
        <taxon>Betaproteobacteria</taxon>
        <taxon>Burkholderiales</taxon>
        <taxon>Burkholderiaceae</taxon>
        <taxon>Burkholderia</taxon>
        <taxon>Burkholderia cepacia complex</taxon>
    </lineage>
</organism>
<dbReference type="AlphaFoldDB" id="A0A3Q9F553"/>
<name>A0A3Q9F553_9BURK</name>
<dbReference type="InterPro" id="IPR052949">
    <property type="entry name" value="PA_immunity-related"/>
</dbReference>
<protein>
    <submittedName>
        <fullName evidence="2">Pentapeptide repeat-containing protein</fullName>
    </submittedName>
</protein>